<evidence type="ECO:0000259" key="1">
    <source>
        <dbReference type="Pfam" id="PF25638"/>
    </source>
</evidence>
<accession>A0ABM8MET0</accession>
<protein>
    <recommendedName>
        <fullName evidence="1">YeeW-like domain-containing protein</fullName>
    </recommendedName>
</protein>
<organism evidence="2 3">
    <name type="scientific">Citrobacter youngae</name>
    <dbReference type="NCBI Taxonomy" id="133448"/>
    <lineage>
        <taxon>Bacteria</taxon>
        <taxon>Pseudomonadati</taxon>
        <taxon>Pseudomonadota</taxon>
        <taxon>Gammaproteobacteria</taxon>
        <taxon>Enterobacterales</taxon>
        <taxon>Enterobacteriaceae</taxon>
        <taxon>Citrobacter</taxon>
        <taxon>Citrobacter freundii complex</taxon>
    </lineage>
</organism>
<dbReference type="Pfam" id="PF25638">
    <property type="entry name" value="DUF5983_N"/>
    <property type="match status" value="1"/>
</dbReference>
<dbReference type="RefSeq" id="WP_159121590.1">
    <property type="nucleotide sequence ID" value="NZ_CAHPRB010000003.1"/>
</dbReference>
<evidence type="ECO:0000313" key="3">
    <source>
        <dbReference type="Proteomes" id="UP000835792"/>
    </source>
</evidence>
<dbReference type="EMBL" id="CAHPRB010000003">
    <property type="protein sequence ID" value="CAB5540132.1"/>
    <property type="molecule type" value="Genomic_DNA"/>
</dbReference>
<keyword evidence="3" id="KW-1185">Reference proteome</keyword>
<comment type="caution">
    <text evidence="2">The sequence shown here is derived from an EMBL/GenBank/DDBJ whole genome shotgun (WGS) entry which is preliminary data.</text>
</comment>
<feature type="domain" description="YeeW-like" evidence="1">
    <location>
        <begin position="4"/>
        <end position="56"/>
    </location>
</feature>
<dbReference type="InterPro" id="IPR057653">
    <property type="entry name" value="YeeW-like_dom"/>
</dbReference>
<evidence type="ECO:0000313" key="2">
    <source>
        <dbReference type="EMBL" id="CAB5540132.1"/>
    </source>
</evidence>
<sequence length="125" mass="14061">MKMSLTMEADTVNILALNMSRFSVDIDGIELTDLINVVCDDSYTHRVADEPGKRVAACDKRHQHLARQPRERAAALECNPACKLNLTLRSTRGAYPERVVKQNDIIARHYPEELELISQSVLGID</sequence>
<proteinExistence type="predicted"/>
<dbReference type="Proteomes" id="UP000835792">
    <property type="component" value="Unassembled WGS sequence"/>
</dbReference>
<reference evidence="2" key="1">
    <citation type="submission" date="2020-05" db="EMBL/GenBank/DDBJ databases">
        <authorList>
            <person name="Delgado-Blas J."/>
        </authorList>
    </citation>
    <scope>NUCLEOTIDE SEQUENCE</scope>
    <source>
        <strain evidence="2">BB1468</strain>
    </source>
</reference>
<name>A0ABM8MET0_9ENTR</name>
<gene>
    <name evidence="2" type="ORF">GHA_00877</name>
</gene>